<organism evidence="1 2">
    <name type="scientific">Blautia producta</name>
    <dbReference type="NCBI Taxonomy" id="33035"/>
    <lineage>
        <taxon>Bacteria</taxon>
        <taxon>Bacillati</taxon>
        <taxon>Bacillota</taxon>
        <taxon>Clostridia</taxon>
        <taxon>Lachnospirales</taxon>
        <taxon>Lachnospiraceae</taxon>
        <taxon>Blautia</taxon>
    </lineage>
</organism>
<dbReference type="EMBL" id="CP035945">
    <property type="protein sequence ID" value="QBE95532.1"/>
    <property type="molecule type" value="Genomic_DNA"/>
</dbReference>
<evidence type="ECO:0000313" key="1">
    <source>
        <dbReference type="EMBL" id="QBE95532.1"/>
    </source>
</evidence>
<proteinExistence type="predicted"/>
<sequence>MENLYQEIELQVTRLLDYLLAAAGAEDCRQTGELHRQILQALDVRMELLYQNMDTEYINASQVTVHVQDEATGRIYSRLLPLAYRENSNGLVLGGENVSGEPSEIVFFSETAAEKMSDITGLGEDHSPCKGHGLHKK</sequence>
<dbReference type="Proteomes" id="UP000289794">
    <property type="component" value="Chromosome"/>
</dbReference>
<dbReference type="AlphaFoldDB" id="A0A4P6LUK1"/>
<reference evidence="1 2" key="1">
    <citation type="submission" date="2019-01" db="EMBL/GenBank/DDBJ databases">
        <title>PMF-metabolizing Aryl O-demethylase.</title>
        <authorList>
            <person name="Kim M."/>
        </authorList>
    </citation>
    <scope>NUCLEOTIDE SEQUENCE [LARGE SCALE GENOMIC DNA]</scope>
    <source>
        <strain evidence="1 2">PMF1</strain>
    </source>
</reference>
<protein>
    <submittedName>
        <fullName evidence="1">Uncharacterized protein</fullName>
    </submittedName>
</protein>
<evidence type="ECO:0000313" key="2">
    <source>
        <dbReference type="Proteomes" id="UP000289794"/>
    </source>
</evidence>
<name>A0A4P6LUK1_9FIRM</name>
<dbReference type="GeneID" id="75056081"/>
<dbReference type="RefSeq" id="WP_018593371.1">
    <property type="nucleotide sequence ID" value="NZ_AP031416.1"/>
</dbReference>
<accession>A0A4P6LUK1</accession>
<gene>
    <name evidence="1" type="ORF">PMF13cell1_01055</name>
</gene>
<dbReference type="KEGG" id="bpro:PMF13cell1_01055"/>